<sequence>MSDKSEAGSEILLRTLAHFMGASSAMQGRPGSEIATTSVRLGMIIALQHPEYAQAYYKITQGVHSEADALEDDVVKSFINHIPLTSVILGADNEEKGD</sequence>
<dbReference type="AlphaFoldDB" id="A0A0F9T3A7"/>
<proteinExistence type="predicted"/>
<evidence type="ECO:0000313" key="1">
    <source>
        <dbReference type="EMBL" id="KKN69277.1"/>
    </source>
</evidence>
<accession>A0A0F9T3A7</accession>
<name>A0A0F9T3A7_9ZZZZ</name>
<comment type="caution">
    <text evidence="1">The sequence shown here is derived from an EMBL/GenBank/DDBJ whole genome shotgun (WGS) entry which is preliminary data.</text>
</comment>
<organism evidence="1">
    <name type="scientific">marine sediment metagenome</name>
    <dbReference type="NCBI Taxonomy" id="412755"/>
    <lineage>
        <taxon>unclassified sequences</taxon>
        <taxon>metagenomes</taxon>
        <taxon>ecological metagenomes</taxon>
    </lineage>
</organism>
<reference evidence="1" key="1">
    <citation type="journal article" date="2015" name="Nature">
        <title>Complex archaea that bridge the gap between prokaryotes and eukaryotes.</title>
        <authorList>
            <person name="Spang A."/>
            <person name="Saw J.H."/>
            <person name="Jorgensen S.L."/>
            <person name="Zaremba-Niedzwiedzka K."/>
            <person name="Martijn J."/>
            <person name="Lind A.E."/>
            <person name="van Eijk R."/>
            <person name="Schleper C."/>
            <person name="Guy L."/>
            <person name="Ettema T.J."/>
        </authorList>
    </citation>
    <scope>NUCLEOTIDE SEQUENCE</scope>
</reference>
<dbReference type="EMBL" id="LAZR01000429">
    <property type="protein sequence ID" value="KKN69277.1"/>
    <property type="molecule type" value="Genomic_DNA"/>
</dbReference>
<gene>
    <name evidence="1" type="ORF">LCGC14_0442720</name>
</gene>
<protein>
    <submittedName>
        <fullName evidence="1">Uncharacterized protein</fullName>
    </submittedName>
</protein>